<dbReference type="GO" id="GO:0009100">
    <property type="term" value="P:glycoprotein metabolic process"/>
    <property type="evidence" value="ECO:0007669"/>
    <property type="project" value="TreeGrafter"/>
</dbReference>
<evidence type="ECO:0000256" key="6">
    <source>
        <dbReference type="ARBA" id="ARBA00066938"/>
    </source>
</evidence>
<evidence type="ECO:0000256" key="7">
    <source>
        <dbReference type="ARBA" id="ARBA00076634"/>
    </source>
</evidence>
<keyword evidence="12" id="KW-1185">Reference proteome</keyword>
<dbReference type="InterPro" id="IPR017853">
    <property type="entry name" value="GH"/>
</dbReference>
<dbReference type="InterPro" id="IPR051822">
    <property type="entry name" value="Glycosyl_Hydrolase_84"/>
</dbReference>
<dbReference type="GO" id="GO:0102571">
    <property type="term" value="F:[protein]-3-O-(N-acetyl-D-glucosaminyl)-L-serine/L-threonine O-N-acetyl-alpha-D-glucosaminase activity"/>
    <property type="evidence" value="ECO:0007669"/>
    <property type="project" value="UniProtKB-EC"/>
</dbReference>
<feature type="region of interest" description="Disordered" evidence="8">
    <location>
        <begin position="328"/>
        <end position="409"/>
    </location>
</feature>
<protein>
    <recommendedName>
        <fullName evidence="6">protein O-GlcNAcase</fullName>
        <ecNumber evidence="6">3.2.1.169</ecNumber>
    </recommendedName>
    <alternativeName>
        <fullName evidence="3">Beta-N-acetylhexosaminidase</fullName>
    </alternativeName>
    <alternativeName>
        <fullName evidence="7">Beta-hexosaminidase</fullName>
    </alternativeName>
</protein>
<evidence type="ECO:0000256" key="2">
    <source>
        <dbReference type="ARBA" id="ARBA00023295"/>
    </source>
</evidence>
<comment type="catalytic activity">
    <reaction evidence="4">
        <text>3-O-(N-acetyl-beta-D-glucosaminyl)-L-seryl-[protein] + H2O = N-acetyl-D-glucosamine + L-seryl-[protein]</text>
        <dbReference type="Rhea" id="RHEA:48876"/>
        <dbReference type="Rhea" id="RHEA-COMP:9863"/>
        <dbReference type="Rhea" id="RHEA-COMP:12251"/>
        <dbReference type="ChEBI" id="CHEBI:15377"/>
        <dbReference type="ChEBI" id="CHEBI:29999"/>
        <dbReference type="ChEBI" id="CHEBI:90838"/>
        <dbReference type="ChEBI" id="CHEBI:506227"/>
        <dbReference type="EC" id="3.2.1.169"/>
    </reaction>
</comment>
<dbReference type="InterPro" id="IPR000182">
    <property type="entry name" value="GNAT_dom"/>
</dbReference>
<keyword evidence="2" id="KW-0326">Glycosidase</keyword>
<evidence type="ECO:0000313" key="12">
    <source>
        <dbReference type="Proteomes" id="UP000275408"/>
    </source>
</evidence>
<organism evidence="11 12">
    <name type="scientific">Pocillopora damicornis</name>
    <name type="common">Cauliflower coral</name>
    <name type="synonym">Millepora damicornis</name>
    <dbReference type="NCBI Taxonomy" id="46731"/>
    <lineage>
        <taxon>Eukaryota</taxon>
        <taxon>Metazoa</taxon>
        <taxon>Cnidaria</taxon>
        <taxon>Anthozoa</taxon>
        <taxon>Hexacorallia</taxon>
        <taxon>Scleractinia</taxon>
        <taxon>Astrocoeniina</taxon>
        <taxon>Pocilloporidae</taxon>
        <taxon>Pocillopora</taxon>
    </lineage>
</organism>
<evidence type="ECO:0000256" key="8">
    <source>
        <dbReference type="SAM" id="MobiDB-lite"/>
    </source>
</evidence>
<dbReference type="InterPro" id="IPR011496">
    <property type="entry name" value="O-GlcNAcase_cat"/>
</dbReference>
<dbReference type="AlphaFoldDB" id="A0A3M6V2X5"/>
<dbReference type="OrthoDB" id="9975416at2759"/>
<keyword evidence="1" id="KW-0378">Hydrolase</keyword>
<feature type="compositionally biased region" description="Polar residues" evidence="8">
    <location>
        <begin position="371"/>
        <end position="381"/>
    </location>
</feature>
<dbReference type="Gene3D" id="3.20.20.80">
    <property type="entry name" value="Glycosidases"/>
    <property type="match status" value="1"/>
</dbReference>
<comment type="caution">
    <text evidence="11">The sequence shown here is derived from an EMBL/GenBank/DDBJ whole genome shotgun (WGS) entry which is preliminary data.</text>
</comment>
<dbReference type="STRING" id="46731.A0A3M6V2X5"/>
<dbReference type="GO" id="GO:0016747">
    <property type="term" value="F:acyltransferase activity, transferring groups other than amino-acyl groups"/>
    <property type="evidence" value="ECO:0007669"/>
    <property type="project" value="InterPro"/>
</dbReference>
<proteinExistence type="predicted"/>
<reference evidence="11 12" key="1">
    <citation type="journal article" date="2018" name="Sci. Rep.">
        <title>Comparative analysis of the Pocillopora damicornis genome highlights role of immune system in coral evolution.</title>
        <authorList>
            <person name="Cunning R."/>
            <person name="Bay R.A."/>
            <person name="Gillette P."/>
            <person name="Baker A.C."/>
            <person name="Traylor-Knowles N."/>
        </authorList>
    </citation>
    <scope>NUCLEOTIDE SEQUENCE [LARGE SCALE GENOMIC DNA]</scope>
    <source>
        <strain evidence="11">RSMAS</strain>
        <tissue evidence="11">Whole animal</tissue>
    </source>
</reference>
<dbReference type="GO" id="GO:0016231">
    <property type="term" value="F:beta-N-acetylglucosaminidase activity"/>
    <property type="evidence" value="ECO:0007669"/>
    <property type="project" value="TreeGrafter"/>
</dbReference>
<feature type="domain" description="N-acetyltransferase" evidence="9">
    <location>
        <begin position="704"/>
        <end position="909"/>
    </location>
</feature>
<evidence type="ECO:0000256" key="3">
    <source>
        <dbReference type="ARBA" id="ARBA00030512"/>
    </source>
</evidence>
<comment type="catalytic activity">
    <reaction evidence="5">
        <text>3-O-(N-acetyl-beta-D-glucosaminyl)-L-threonyl-[protein] + H2O = L-threonyl-[protein] + N-acetyl-D-glucosamine</text>
        <dbReference type="Rhea" id="RHEA:48892"/>
        <dbReference type="Rhea" id="RHEA-COMP:11060"/>
        <dbReference type="Rhea" id="RHEA-COMP:12252"/>
        <dbReference type="ChEBI" id="CHEBI:15377"/>
        <dbReference type="ChEBI" id="CHEBI:30013"/>
        <dbReference type="ChEBI" id="CHEBI:90840"/>
        <dbReference type="ChEBI" id="CHEBI:506227"/>
        <dbReference type="EC" id="3.2.1.169"/>
    </reaction>
</comment>
<dbReference type="FunFam" id="3.20.20.80:FF:000009">
    <property type="entry name" value="O-GlcNAcase BT_4395"/>
    <property type="match status" value="1"/>
</dbReference>
<dbReference type="PROSITE" id="PS51186">
    <property type="entry name" value="GNAT"/>
    <property type="match status" value="1"/>
</dbReference>
<dbReference type="SUPFAM" id="SSF51445">
    <property type="entry name" value="(Trans)glycosidases"/>
    <property type="match status" value="1"/>
</dbReference>
<evidence type="ECO:0000313" key="11">
    <source>
        <dbReference type="EMBL" id="RMX60255.1"/>
    </source>
</evidence>
<dbReference type="SUPFAM" id="SSF55729">
    <property type="entry name" value="Acyl-CoA N-acyltransferases (Nat)"/>
    <property type="match status" value="1"/>
</dbReference>
<dbReference type="Pfam" id="PF00583">
    <property type="entry name" value="Acetyltransf_1"/>
    <property type="match status" value="1"/>
</dbReference>
<dbReference type="Gene3D" id="1.20.58.240">
    <property type="entry name" value="STAT, domain 1"/>
    <property type="match status" value="1"/>
</dbReference>
<dbReference type="EMBL" id="RCHS01000204">
    <property type="protein sequence ID" value="RMX60255.1"/>
    <property type="molecule type" value="Genomic_DNA"/>
</dbReference>
<dbReference type="PANTHER" id="PTHR13170:SF16">
    <property type="entry name" value="PROTEIN O-GLCNACASE"/>
    <property type="match status" value="1"/>
</dbReference>
<evidence type="ECO:0000259" key="10">
    <source>
        <dbReference type="PROSITE" id="PS52009"/>
    </source>
</evidence>
<feature type="compositionally biased region" description="Polar residues" evidence="8">
    <location>
        <begin position="396"/>
        <end position="409"/>
    </location>
</feature>
<evidence type="ECO:0000256" key="5">
    <source>
        <dbReference type="ARBA" id="ARBA00052136"/>
    </source>
</evidence>
<evidence type="ECO:0000256" key="1">
    <source>
        <dbReference type="ARBA" id="ARBA00022801"/>
    </source>
</evidence>
<evidence type="ECO:0000256" key="4">
    <source>
        <dbReference type="ARBA" id="ARBA00050933"/>
    </source>
</evidence>
<gene>
    <name evidence="11" type="ORF">pdam_00009087</name>
</gene>
<sequence>MKAFSERVRILKNSKPKIRVGSKKRTKMSSDTSKARSEEFLSGVVEGFYGRPWTLEQRKELFLRIKKLGMNTYLYAPKDDLKHRALWRDLYSPEETENLKQLIVSAKECGITLYYALSPGLDILFSSSRDVQLLKRKMDQVQKLGCTAFALLFDDIDPQLHGADLDAFSSFGDAQVEITNNVYKHLGCPSFLFCPTEYCGTRAIPSVETSDYLITLGNKLNPKINIMWTVGYVVGFEEVCPKVVSKVISTQTIETLTNVLKRRPVIWDNIHANDYDQRRVFLGPYDGRPVELIPMLNGVLTNPNCEFESNFIAVHTLSSWLKDSSLSTAEEPMSIDSKAEKSSNSSEPMEEDLLASIESEGNENTNKETDQGTAEENSSPETDSESVKVEGAMETESGTSLSEAKSTTSRIAYNPQSALREAVSAWLEEFSKVKAATSRTYAKSGAYSMTPESMAVQVQAPMVAQATSTTSATSPVCSPVVNASPIKVAKENSRKKLATSPSPETKIEEVVKKEQEMPMEVMEVKEKPAITPLSVEDLLLLVDLFYLPYNHGQKAMQIIADFKWLKFNAIKEDSQEFMELTEQEQKYKLSEWTERAEKFHEICRSVGEMFVRLTETSNRALLYDLYPYVWDVKEVLQLLDTFVNWLSTKNKRKKQKGQSFFPEDPEPWVFRGGLCGELQRLLPIDGGHEVFNLRAPEIPTTCIYTIRPYQADDEKSLYEICVSTCDDWGDGHDLFPDKQFNMAGDRFVGPYLKICPEHVFVVEDGDGICGYAVAAPDSKHFYEQFKKHWLPEVCKKYKMPAGNSPEWTYAEQLANSLHNPKIFLPEDVCLKFGAHVQIHLLPRAQDLGLGKRLLACVLSALKAEDCTGVHCEIATTNNNALDFYTKLGFYAIPLKDPAPPDMLIFGRTF</sequence>
<dbReference type="Proteomes" id="UP000275408">
    <property type="component" value="Unassembled WGS sequence"/>
</dbReference>
<accession>A0A3M6V2X5</accession>
<dbReference type="Pfam" id="PF07555">
    <property type="entry name" value="NAGidase"/>
    <property type="match status" value="1"/>
</dbReference>
<feature type="domain" description="GH84" evidence="10">
    <location>
        <begin position="40"/>
        <end position="325"/>
    </location>
</feature>
<dbReference type="EC" id="3.2.1.169" evidence="6"/>
<dbReference type="PROSITE" id="PS52009">
    <property type="entry name" value="GH84"/>
    <property type="match status" value="1"/>
</dbReference>
<dbReference type="Gene3D" id="3.40.630.30">
    <property type="match status" value="1"/>
</dbReference>
<dbReference type="InterPro" id="IPR016181">
    <property type="entry name" value="Acyl_CoA_acyltransferase"/>
</dbReference>
<dbReference type="PANTHER" id="PTHR13170">
    <property type="entry name" value="O-GLCNACASE"/>
    <property type="match status" value="1"/>
</dbReference>
<name>A0A3M6V2X5_POCDA</name>
<evidence type="ECO:0000259" key="9">
    <source>
        <dbReference type="PROSITE" id="PS51186"/>
    </source>
</evidence>